<gene>
    <name evidence="13" type="ORF">HCN44_005604</name>
</gene>
<keyword evidence="5" id="KW-0347">Helicase</keyword>
<keyword evidence="8" id="KW-0233">DNA recombination</keyword>
<evidence type="ECO:0000256" key="6">
    <source>
        <dbReference type="ARBA" id="ARBA00022840"/>
    </source>
</evidence>
<proteinExistence type="predicted"/>
<evidence type="ECO:0000256" key="10">
    <source>
        <dbReference type="ARBA" id="ARBA00023242"/>
    </source>
</evidence>
<dbReference type="GO" id="GO:0006310">
    <property type="term" value="P:DNA recombination"/>
    <property type="evidence" value="ECO:0007669"/>
    <property type="project" value="UniProtKB-KW"/>
</dbReference>
<keyword evidence="2" id="KW-0547">Nucleotide-binding</keyword>
<dbReference type="GO" id="GO:0043564">
    <property type="term" value="C:Ku70:Ku80 complex"/>
    <property type="evidence" value="ECO:0007669"/>
    <property type="project" value="TreeGrafter"/>
</dbReference>
<dbReference type="GO" id="GO:0006303">
    <property type="term" value="P:double-strand break repair via nonhomologous end joining"/>
    <property type="evidence" value="ECO:0007669"/>
    <property type="project" value="InterPro"/>
</dbReference>
<evidence type="ECO:0000259" key="12">
    <source>
        <dbReference type="SMART" id="SM00559"/>
    </source>
</evidence>
<keyword evidence="14" id="KW-1185">Reference proteome</keyword>
<evidence type="ECO:0000256" key="9">
    <source>
        <dbReference type="ARBA" id="ARBA00023204"/>
    </source>
</evidence>
<dbReference type="SUPFAM" id="SSF53300">
    <property type="entry name" value="vWA-like"/>
    <property type="match status" value="1"/>
</dbReference>
<evidence type="ECO:0000256" key="7">
    <source>
        <dbReference type="ARBA" id="ARBA00023125"/>
    </source>
</evidence>
<evidence type="ECO:0000313" key="13">
    <source>
        <dbReference type="EMBL" id="KAF7997327.1"/>
    </source>
</evidence>
<evidence type="ECO:0000256" key="4">
    <source>
        <dbReference type="ARBA" id="ARBA00022801"/>
    </source>
</evidence>
<dbReference type="PANTHER" id="PTHR12604">
    <property type="entry name" value="KU AUTOANTIGEN DNA HELICASE"/>
    <property type="match status" value="1"/>
</dbReference>
<comment type="caution">
    <text evidence="13">The sequence shown here is derived from an EMBL/GenBank/DDBJ whole genome shotgun (WGS) entry which is preliminary data.</text>
</comment>
<feature type="region of interest" description="Disordered" evidence="11">
    <location>
        <begin position="483"/>
        <end position="534"/>
    </location>
</feature>
<evidence type="ECO:0000313" key="14">
    <source>
        <dbReference type="Proteomes" id="UP000639338"/>
    </source>
</evidence>
<keyword evidence="6" id="KW-0067">ATP-binding</keyword>
<dbReference type="Pfam" id="PF03731">
    <property type="entry name" value="Ku_N"/>
    <property type="match status" value="1"/>
</dbReference>
<dbReference type="PANTHER" id="PTHR12604:SF4">
    <property type="entry name" value="X-RAY REPAIR CROSS-COMPLEMENTING PROTEIN 5"/>
    <property type="match status" value="1"/>
</dbReference>
<dbReference type="GO" id="GO:0042162">
    <property type="term" value="F:telomeric DNA binding"/>
    <property type="evidence" value="ECO:0007669"/>
    <property type="project" value="TreeGrafter"/>
</dbReference>
<dbReference type="GO" id="GO:0000723">
    <property type="term" value="P:telomere maintenance"/>
    <property type="evidence" value="ECO:0007669"/>
    <property type="project" value="TreeGrafter"/>
</dbReference>
<evidence type="ECO:0000256" key="3">
    <source>
        <dbReference type="ARBA" id="ARBA00022763"/>
    </source>
</evidence>
<comment type="subcellular location">
    <subcellularLocation>
        <location evidence="1">Nucleus</location>
    </subcellularLocation>
</comment>
<evidence type="ECO:0000256" key="1">
    <source>
        <dbReference type="ARBA" id="ARBA00004123"/>
    </source>
</evidence>
<protein>
    <recommendedName>
        <fullName evidence="12">Ku domain-containing protein</fullName>
    </recommendedName>
</protein>
<keyword evidence="4" id="KW-0378">Hydrolase</keyword>
<keyword evidence="3" id="KW-0227">DNA damage</keyword>
<accession>A0A834Y5W9</accession>
<dbReference type="GO" id="GO:0016787">
    <property type="term" value="F:hydrolase activity"/>
    <property type="evidence" value="ECO:0007669"/>
    <property type="project" value="UniProtKB-KW"/>
</dbReference>
<dbReference type="Gene3D" id="3.40.50.410">
    <property type="entry name" value="von Willebrand factor, type A domain"/>
    <property type="match status" value="1"/>
</dbReference>
<dbReference type="AlphaFoldDB" id="A0A834Y5W9"/>
<dbReference type="Gene3D" id="2.40.290.10">
    <property type="match status" value="1"/>
</dbReference>
<dbReference type="InterPro" id="IPR005161">
    <property type="entry name" value="Ku_N"/>
</dbReference>
<dbReference type="EMBL" id="JACMRX010000001">
    <property type="protein sequence ID" value="KAF7997327.1"/>
    <property type="molecule type" value="Genomic_DNA"/>
</dbReference>
<name>A0A834Y5W9_APHGI</name>
<dbReference type="SMART" id="SM00559">
    <property type="entry name" value="Ku78"/>
    <property type="match status" value="1"/>
</dbReference>
<organism evidence="13 14">
    <name type="scientific">Aphidius gifuensis</name>
    <name type="common">Parasitoid wasp</name>
    <dbReference type="NCBI Taxonomy" id="684658"/>
    <lineage>
        <taxon>Eukaryota</taxon>
        <taxon>Metazoa</taxon>
        <taxon>Ecdysozoa</taxon>
        <taxon>Arthropoda</taxon>
        <taxon>Hexapoda</taxon>
        <taxon>Insecta</taxon>
        <taxon>Pterygota</taxon>
        <taxon>Neoptera</taxon>
        <taxon>Endopterygota</taxon>
        <taxon>Hymenoptera</taxon>
        <taxon>Apocrita</taxon>
        <taxon>Ichneumonoidea</taxon>
        <taxon>Braconidae</taxon>
        <taxon>Aphidiinae</taxon>
        <taxon>Aphidius</taxon>
    </lineage>
</organism>
<dbReference type="GO" id="GO:0004386">
    <property type="term" value="F:helicase activity"/>
    <property type="evidence" value="ECO:0007669"/>
    <property type="project" value="UniProtKB-KW"/>
</dbReference>
<evidence type="ECO:0000256" key="8">
    <source>
        <dbReference type="ARBA" id="ARBA00023172"/>
    </source>
</evidence>
<dbReference type="InterPro" id="IPR006164">
    <property type="entry name" value="DNA_bd_Ku70/Ku80"/>
</dbReference>
<evidence type="ECO:0000256" key="11">
    <source>
        <dbReference type="SAM" id="MobiDB-lite"/>
    </source>
</evidence>
<evidence type="ECO:0000256" key="5">
    <source>
        <dbReference type="ARBA" id="ARBA00022806"/>
    </source>
</evidence>
<dbReference type="InterPro" id="IPR016194">
    <property type="entry name" value="SPOC-like_C_dom_sf"/>
</dbReference>
<dbReference type="GO" id="GO:0003690">
    <property type="term" value="F:double-stranded DNA binding"/>
    <property type="evidence" value="ECO:0007669"/>
    <property type="project" value="TreeGrafter"/>
</dbReference>
<feature type="compositionally biased region" description="Acidic residues" evidence="11">
    <location>
        <begin position="524"/>
        <end position="534"/>
    </location>
</feature>
<dbReference type="Proteomes" id="UP000639338">
    <property type="component" value="Unassembled WGS sequence"/>
</dbReference>
<dbReference type="InterPro" id="IPR036465">
    <property type="entry name" value="vWFA_dom_sf"/>
</dbReference>
<dbReference type="SUPFAM" id="SSF100939">
    <property type="entry name" value="SPOC domain-like"/>
    <property type="match status" value="1"/>
</dbReference>
<keyword evidence="7" id="KW-0238">DNA-binding</keyword>
<keyword evidence="10" id="KW-0539">Nucleus</keyword>
<evidence type="ECO:0000256" key="2">
    <source>
        <dbReference type="ARBA" id="ARBA00022741"/>
    </source>
</evidence>
<keyword evidence="9" id="KW-0234">DNA repair</keyword>
<dbReference type="GO" id="GO:0005524">
    <property type="term" value="F:ATP binding"/>
    <property type="evidence" value="ECO:0007669"/>
    <property type="project" value="UniProtKB-KW"/>
</dbReference>
<sequence>MSRKTGQPLKETIIFVADVGIEQDDPNGKVFIDTVKEVMTLIIQKKIFLRPNDEVGIILMGSHAAQNNFDNIEEFQPVQTVSIDTIKNINKIKPKNCHNKNWIKALHTAVELAKSECLGSLRTTLIMLSDYLPSDVLNAADMEKVSNSILRETLHLLCIGTKSLTTIDTAELNKSEKMILDLVEQVSGGYMTFNQTLPSFRIFGVKDKKPMAWKCDLEISDIKIKINAYILAKEEPSIPSWKKVEVDPDLNQDTIVSKKSELVDREKNIVTRDDCNEGYLYGQEFIPITEHEAHNLKIETEKSFILYGFTNQDLVKLDYRCGLQTHIILPSQDAEKQFFALVKAMADKKQVGLVRKVYCKASAPKMNVLVPCVNVPGEPWCMYMYELIYADERSVIDPRPYRSILKQLEKEENDAVDNLIDTMLLDDDVLKPAYRAINPNSPLPPVKSSLLAPIKATTYIANEKIDSCVEKLIELFPIPKEEKDGETLENNSTTAMDVEEAQDEPAQNKNTPILTDKDTTEVAPEVDLDDLFDD</sequence>
<feature type="domain" description="Ku" evidence="12">
    <location>
        <begin position="267"/>
        <end position="404"/>
    </location>
</feature>
<dbReference type="Pfam" id="PF02735">
    <property type="entry name" value="Ku"/>
    <property type="match status" value="1"/>
</dbReference>
<dbReference type="OrthoDB" id="30826at2759"/>
<reference evidence="13 14" key="1">
    <citation type="submission" date="2020-08" db="EMBL/GenBank/DDBJ databases">
        <title>Aphidius gifuensis genome sequencing and assembly.</title>
        <authorList>
            <person name="Du Z."/>
        </authorList>
    </citation>
    <scope>NUCLEOTIDE SEQUENCE [LARGE SCALE GENOMIC DNA]</scope>
    <source>
        <strain evidence="13">YNYX2018</strain>
        <tissue evidence="13">Adults</tissue>
    </source>
</reference>